<dbReference type="PANTHER" id="PTHR38600:SF2">
    <property type="entry name" value="SLL0088 PROTEIN"/>
    <property type="match status" value="1"/>
</dbReference>
<feature type="domain" description="HTH arsR-type" evidence="1">
    <location>
        <begin position="1"/>
        <end position="93"/>
    </location>
</feature>
<dbReference type="Proteomes" id="UP000549457">
    <property type="component" value="Unassembled WGS sequence"/>
</dbReference>
<dbReference type="PRINTS" id="PR00778">
    <property type="entry name" value="HTHARSR"/>
</dbReference>
<organism evidence="2 3">
    <name type="scientific">Amaricoccus macauensis</name>
    <dbReference type="NCBI Taxonomy" id="57001"/>
    <lineage>
        <taxon>Bacteria</taxon>
        <taxon>Pseudomonadati</taxon>
        <taxon>Pseudomonadota</taxon>
        <taxon>Alphaproteobacteria</taxon>
        <taxon>Rhodobacterales</taxon>
        <taxon>Paracoccaceae</taxon>
        <taxon>Amaricoccus</taxon>
    </lineage>
</organism>
<name>A0A840SKX8_9RHOB</name>
<protein>
    <submittedName>
        <fullName evidence="2">DNA-binding transcriptional ArsR family regulator</fullName>
    </submittedName>
</protein>
<dbReference type="AlphaFoldDB" id="A0A840SKX8"/>
<comment type="caution">
    <text evidence="2">The sequence shown here is derived from an EMBL/GenBank/DDBJ whole genome shotgun (WGS) entry which is preliminary data.</text>
</comment>
<evidence type="ECO:0000313" key="2">
    <source>
        <dbReference type="EMBL" id="MBB5221420.1"/>
    </source>
</evidence>
<evidence type="ECO:0000313" key="3">
    <source>
        <dbReference type="Proteomes" id="UP000549457"/>
    </source>
</evidence>
<dbReference type="PROSITE" id="PS50987">
    <property type="entry name" value="HTH_ARSR_2"/>
    <property type="match status" value="1"/>
</dbReference>
<dbReference type="PANTHER" id="PTHR38600">
    <property type="entry name" value="TRANSCRIPTIONAL REGULATORY PROTEIN"/>
    <property type="match status" value="1"/>
</dbReference>
<dbReference type="RefSeq" id="WP_184147789.1">
    <property type="nucleotide sequence ID" value="NZ_JACHFM010000001.1"/>
</dbReference>
<keyword evidence="2" id="KW-0238">DNA-binding</keyword>
<dbReference type="GO" id="GO:0003677">
    <property type="term" value="F:DNA binding"/>
    <property type="evidence" value="ECO:0007669"/>
    <property type="project" value="UniProtKB-KW"/>
</dbReference>
<dbReference type="InterPro" id="IPR011991">
    <property type="entry name" value="ArsR-like_HTH"/>
</dbReference>
<dbReference type="GO" id="GO:0003700">
    <property type="term" value="F:DNA-binding transcription factor activity"/>
    <property type="evidence" value="ECO:0007669"/>
    <property type="project" value="InterPro"/>
</dbReference>
<dbReference type="NCBIfam" id="NF033788">
    <property type="entry name" value="HTH_metalloreg"/>
    <property type="match status" value="1"/>
</dbReference>
<dbReference type="InterPro" id="IPR036390">
    <property type="entry name" value="WH_DNA-bd_sf"/>
</dbReference>
<dbReference type="InterPro" id="IPR001845">
    <property type="entry name" value="HTH_ArsR_DNA-bd_dom"/>
</dbReference>
<dbReference type="SUPFAM" id="SSF46785">
    <property type="entry name" value="Winged helix' DNA-binding domain"/>
    <property type="match status" value="1"/>
</dbReference>
<dbReference type="EMBL" id="JACHFM010000001">
    <property type="protein sequence ID" value="MBB5221420.1"/>
    <property type="molecule type" value="Genomic_DNA"/>
</dbReference>
<dbReference type="CDD" id="cd00090">
    <property type="entry name" value="HTH_ARSR"/>
    <property type="match status" value="1"/>
</dbReference>
<keyword evidence="3" id="KW-1185">Reference proteome</keyword>
<evidence type="ECO:0000259" key="1">
    <source>
        <dbReference type="PROSITE" id="PS50987"/>
    </source>
</evidence>
<proteinExistence type="predicted"/>
<reference evidence="2 3" key="1">
    <citation type="submission" date="2020-08" db="EMBL/GenBank/DDBJ databases">
        <title>Genomic Encyclopedia of Type Strains, Phase IV (KMG-IV): sequencing the most valuable type-strain genomes for metagenomic binning, comparative biology and taxonomic classification.</title>
        <authorList>
            <person name="Goeker M."/>
        </authorList>
    </citation>
    <scope>NUCLEOTIDE SEQUENCE [LARGE SCALE GENOMIC DNA]</scope>
    <source>
        <strain evidence="2 3">DSM 101730</strain>
    </source>
</reference>
<gene>
    <name evidence="2" type="ORF">HNP73_001341</name>
</gene>
<dbReference type="InterPro" id="IPR036388">
    <property type="entry name" value="WH-like_DNA-bd_sf"/>
</dbReference>
<dbReference type="Pfam" id="PF12840">
    <property type="entry name" value="HTH_20"/>
    <property type="match status" value="1"/>
</dbReference>
<dbReference type="SMART" id="SM00418">
    <property type="entry name" value="HTH_ARSR"/>
    <property type="match status" value="1"/>
</dbReference>
<accession>A0A840SKX8</accession>
<sequence length="120" mass="12426">MSTDLDVIFAALADPTRRAILSALMDGDRTVGELAEPHEMSLAAISKHLQVLARAGLLVQERSGRAVTCRALPDGLRAAGIWIQGVGGFDADDLDALEELVRAGLAAGVETGAETGAETS</sequence>
<dbReference type="Gene3D" id="1.10.10.10">
    <property type="entry name" value="Winged helix-like DNA-binding domain superfamily/Winged helix DNA-binding domain"/>
    <property type="match status" value="1"/>
</dbReference>